<evidence type="ECO:0000256" key="6">
    <source>
        <dbReference type="SAM" id="Phobius"/>
    </source>
</evidence>
<feature type="transmembrane region" description="Helical" evidence="6">
    <location>
        <begin position="103"/>
        <end position="123"/>
    </location>
</feature>
<dbReference type="RefSeq" id="WP_097192579.1">
    <property type="nucleotide sequence ID" value="NZ_JAAQYC010000023.1"/>
</dbReference>
<evidence type="ECO:0000259" key="7">
    <source>
        <dbReference type="PROSITE" id="PS50850"/>
    </source>
</evidence>
<gene>
    <name evidence="8" type="ORF">PLUA15_50040</name>
</gene>
<organism evidence="8 9">
    <name type="scientific">Pseudomonas lundensis</name>
    <dbReference type="NCBI Taxonomy" id="86185"/>
    <lineage>
        <taxon>Bacteria</taxon>
        <taxon>Pseudomonadati</taxon>
        <taxon>Pseudomonadota</taxon>
        <taxon>Gammaproteobacteria</taxon>
        <taxon>Pseudomonadales</taxon>
        <taxon>Pseudomonadaceae</taxon>
        <taxon>Pseudomonas</taxon>
    </lineage>
</organism>
<feature type="domain" description="Major facilitator superfamily (MFS) profile" evidence="7">
    <location>
        <begin position="12"/>
        <end position="395"/>
    </location>
</feature>
<feature type="transmembrane region" description="Helical" evidence="6">
    <location>
        <begin position="301"/>
        <end position="323"/>
    </location>
</feature>
<dbReference type="PROSITE" id="PS00216">
    <property type="entry name" value="SUGAR_TRANSPORT_1"/>
    <property type="match status" value="1"/>
</dbReference>
<keyword evidence="4 6" id="KW-1133">Transmembrane helix</keyword>
<evidence type="ECO:0000256" key="1">
    <source>
        <dbReference type="ARBA" id="ARBA00004651"/>
    </source>
</evidence>
<feature type="transmembrane region" description="Helical" evidence="6">
    <location>
        <begin position="48"/>
        <end position="66"/>
    </location>
</feature>
<dbReference type="InterPro" id="IPR050189">
    <property type="entry name" value="MFS_Efflux_Transporters"/>
</dbReference>
<protein>
    <submittedName>
        <fullName evidence="8">Arabinose efflux permease family protein</fullName>
    </submittedName>
</protein>
<name>A0AAX2HCV6_9PSED</name>
<dbReference type="GO" id="GO:0022857">
    <property type="term" value="F:transmembrane transporter activity"/>
    <property type="evidence" value="ECO:0007669"/>
    <property type="project" value="InterPro"/>
</dbReference>
<dbReference type="InterPro" id="IPR020846">
    <property type="entry name" value="MFS_dom"/>
</dbReference>
<feature type="transmembrane region" description="Helical" evidence="6">
    <location>
        <begin position="12"/>
        <end position="36"/>
    </location>
</feature>
<feature type="transmembrane region" description="Helical" evidence="6">
    <location>
        <begin position="335"/>
        <end position="358"/>
    </location>
</feature>
<dbReference type="AlphaFoldDB" id="A0AAX2HCV6"/>
<dbReference type="Proteomes" id="UP000219564">
    <property type="component" value="Unassembled WGS sequence"/>
</dbReference>
<dbReference type="Pfam" id="PF07690">
    <property type="entry name" value="MFS_1"/>
    <property type="match status" value="1"/>
</dbReference>
<dbReference type="PANTHER" id="PTHR43124:SF3">
    <property type="entry name" value="CHLORAMPHENICOL EFFLUX PUMP RV0191"/>
    <property type="match status" value="1"/>
</dbReference>
<evidence type="ECO:0000256" key="4">
    <source>
        <dbReference type="ARBA" id="ARBA00022989"/>
    </source>
</evidence>
<feature type="transmembrane region" description="Helical" evidence="6">
    <location>
        <begin position="78"/>
        <end position="97"/>
    </location>
</feature>
<dbReference type="PROSITE" id="PS50850">
    <property type="entry name" value="MFS"/>
    <property type="match status" value="1"/>
</dbReference>
<dbReference type="EMBL" id="OBKZ01000045">
    <property type="protein sequence ID" value="SOB54167.1"/>
    <property type="molecule type" value="Genomic_DNA"/>
</dbReference>
<evidence type="ECO:0000313" key="8">
    <source>
        <dbReference type="EMBL" id="SOB54167.1"/>
    </source>
</evidence>
<dbReference type="SUPFAM" id="SSF103473">
    <property type="entry name" value="MFS general substrate transporter"/>
    <property type="match status" value="1"/>
</dbReference>
<feature type="transmembrane region" description="Helical" evidence="6">
    <location>
        <begin position="242"/>
        <end position="265"/>
    </location>
</feature>
<evidence type="ECO:0000256" key="3">
    <source>
        <dbReference type="ARBA" id="ARBA00022692"/>
    </source>
</evidence>
<feature type="transmembrane region" description="Helical" evidence="6">
    <location>
        <begin position="214"/>
        <end position="236"/>
    </location>
</feature>
<dbReference type="GO" id="GO:0005886">
    <property type="term" value="C:plasma membrane"/>
    <property type="evidence" value="ECO:0007669"/>
    <property type="project" value="UniProtKB-SubCell"/>
</dbReference>
<keyword evidence="2" id="KW-1003">Cell membrane</keyword>
<comment type="caution">
    <text evidence="8">The sequence shown here is derived from an EMBL/GenBank/DDBJ whole genome shotgun (WGS) entry which is preliminary data.</text>
</comment>
<proteinExistence type="predicted"/>
<feature type="transmembrane region" description="Helical" evidence="6">
    <location>
        <begin position="135"/>
        <end position="153"/>
    </location>
</feature>
<keyword evidence="5 6" id="KW-0472">Membrane</keyword>
<keyword evidence="3 6" id="KW-0812">Transmembrane</keyword>
<feature type="transmembrane region" description="Helical" evidence="6">
    <location>
        <begin position="277"/>
        <end position="295"/>
    </location>
</feature>
<evidence type="ECO:0000256" key="5">
    <source>
        <dbReference type="ARBA" id="ARBA00023136"/>
    </source>
</evidence>
<feature type="transmembrane region" description="Helical" evidence="6">
    <location>
        <begin position="165"/>
        <end position="182"/>
    </location>
</feature>
<feature type="transmembrane region" description="Helical" evidence="6">
    <location>
        <begin position="364"/>
        <end position="386"/>
    </location>
</feature>
<dbReference type="PANTHER" id="PTHR43124">
    <property type="entry name" value="PURINE EFFLUX PUMP PBUE"/>
    <property type="match status" value="1"/>
</dbReference>
<sequence>MPETPATRPGLAIFLLLSMVVLGVFPLDVVLPSFPALADYFQRTPGDIALSISLFAIGISLSQLLIGPLSDRIGRKSLLLAGMALSIVGAAGCVLSTDYGGFLLFRCLQAVGCGCFVLSQALIQDLFTGKQRDQLRILMVTASGLAISLSPLAGTVLQDAFDWPGSFWVFIALGLTVWVIAWKHLRDNPARNPSSHSLLRAYALVCRNPTFISYWLISAIAFACHFSFIVMSPLLFLEQLHLSSYTFSLILLVYGAAYVGGGVLAHGLSKRISANRQIIAGLLLIVLAGGLMGLLHRHAGLTVFNVLLPMMVCTMGITIARPIATSRAMDVFPDLAGTASSAGSALIFICGGVVSAWVNLSPASLPVTLATTFMALGLIALGLILATCRRLREQRPA</sequence>
<dbReference type="Gene3D" id="1.20.1720.10">
    <property type="entry name" value="Multidrug resistance protein D"/>
    <property type="match status" value="1"/>
</dbReference>
<dbReference type="InterPro" id="IPR005829">
    <property type="entry name" value="Sugar_transporter_CS"/>
</dbReference>
<dbReference type="InterPro" id="IPR036259">
    <property type="entry name" value="MFS_trans_sf"/>
</dbReference>
<reference evidence="8 9" key="1">
    <citation type="submission" date="2017-08" db="EMBL/GenBank/DDBJ databases">
        <authorList>
            <person name="Chaillou S."/>
        </authorList>
    </citation>
    <scope>NUCLEOTIDE SEQUENCE [LARGE SCALE GENOMIC DNA]</scope>
    <source>
        <strain evidence="8 9">MFPA15A1205</strain>
    </source>
</reference>
<accession>A0AAX2HCV6</accession>
<comment type="subcellular location">
    <subcellularLocation>
        <location evidence="1">Cell membrane</location>
        <topology evidence="1">Multi-pass membrane protein</topology>
    </subcellularLocation>
</comment>
<evidence type="ECO:0000313" key="9">
    <source>
        <dbReference type="Proteomes" id="UP000219564"/>
    </source>
</evidence>
<dbReference type="InterPro" id="IPR011701">
    <property type="entry name" value="MFS"/>
</dbReference>
<evidence type="ECO:0000256" key="2">
    <source>
        <dbReference type="ARBA" id="ARBA00022475"/>
    </source>
</evidence>